<evidence type="ECO:0000256" key="3">
    <source>
        <dbReference type="SAM" id="SignalP"/>
    </source>
</evidence>
<accession>A0A7V4AMR3</accession>
<feature type="transmembrane region" description="Helical" evidence="2">
    <location>
        <begin position="387"/>
        <end position="405"/>
    </location>
</feature>
<feature type="chain" id="PRO_5030676673" description="Type IV secretion system protein" evidence="3">
    <location>
        <begin position="18"/>
        <end position="465"/>
    </location>
</feature>
<reference evidence="4" key="1">
    <citation type="journal article" date="2020" name="mSystems">
        <title>Genome- and Community-Level Interaction Insights into Carbon Utilization and Element Cycling Functions of Hydrothermarchaeota in Hydrothermal Sediment.</title>
        <authorList>
            <person name="Zhou Z."/>
            <person name="Liu Y."/>
            <person name="Xu W."/>
            <person name="Pan J."/>
            <person name="Luo Z.H."/>
            <person name="Li M."/>
        </authorList>
    </citation>
    <scope>NUCLEOTIDE SEQUENCE [LARGE SCALE GENOMIC DNA]</scope>
    <source>
        <strain evidence="4">SpSt-611</strain>
    </source>
</reference>
<feature type="transmembrane region" description="Helical" evidence="2">
    <location>
        <begin position="229"/>
        <end position="248"/>
    </location>
</feature>
<feature type="transmembrane region" description="Helical" evidence="2">
    <location>
        <begin position="91"/>
        <end position="113"/>
    </location>
</feature>
<evidence type="ECO:0000313" key="4">
    <source>
        <dbReference type="EMBL" id="HGN85664.1"/>
    </source>
</evidence>
<feature type="signal peptide" evidence="3">
    <location>
        <begin position="1"/>
        <end position="17"/>
    </location>
</feature>
<keyword evidence="3" id="KW-0732">Signal</keyword>
<keyword evidence="2" id="KW-1133">Transmembrane helix</keyword>
<name>A0A7V4AMR3_9DEIN</name>
<protein>
    <recommendedName>
        <fullName evidence="5">Type IV secretion system protein</fullName>
    </recommendedName>
</protein>
<sequence length="465" mass="50996">MRKLTFYLLFLAGTALAQTTPPPGQNTGSAIQAVYDALFGSQAVLDMWDVWKNPIGAVAPAVSTLALALFVVALLYRVYNLWLSEAPSQAIFYSLVRWFIIGAFLLTSNYYLYYFGSGRHSGYYLLGPGGSVETRCRQSDIVLSKVVVCTWVNSLKAGADEARRLGVLPRLEQSVLNLTAQILETYALLKLLKVLRIGEKYAEPPKKPSSPEPPPKEQTGQAPDGGASLLNQLIKGLGLVPLVLYLVLAVPSTIYFFLVLVSGLMAVLVAVLLPLAIALLAFDLKNPVINLSFTGLAVAFMAYFMPIVMALSLLTAVDRPAQILNSMWQASMQSVRQTVNNIVEKIPGDEQQMEQNMNQTDTNAPWYDFQQWFNKLKEWSTSFFKDLARLILSAVLTLLMILVLLTVGTVFMIILVAVSFSAALSLLTVVPNVILGMIGSERIGSPNLAGPPAPRANPVYQIFRR</sequence>
<proteinExistence type="predicted"/>
<feature type="transmembrane region" description="Helical" evidence="2">
    <location>
        <begin position="288"/>
        <end position="317"/>
    </location>
</feature>
<comment type="caution">
    <text evidence="4">The sequence shown here is derived from an EMBL/GenBank/DDBJ whole genome shotgun (WGS) entry which is preliminary data.</text>
</comment>
<evidence type="ECO:0008006" key="5">
    <source>
        <dbReference type="Google" id="ProtNLM"/>
    </source>
</evidence>
<feature type="transmembrane region" description="Helical" evidence="2">
    <location>
        <begin position="255"/>
        <end position="282"/>
    </location>
</feature>
<evidence type="ECO:0000256" key="1">
    <source>
        <dbReference type="SAM" id="MobiDB-lite"/>
    </source>
</evidence>
<keyword evidence="2" id="KW-0472">Membrane</keyword>
<keyword evidence="2" id="KW-0812">Transmembrane</keyword>
<gene>
    <name evidence="4" type="ORF">ENT80_05780</name>
</gene>
<feature type="region of interest" description="Disordered" evidence="1">
    <location>
        <begin position="203"/>
        <end position="223"/>
    </location>
</feature>
<dbReference type="EMBL" id="DTAB01000329">
    <property type="protein sequence ID" value="HGN85664.1"/>
    <property type="molecule type" value="Genomic_DNA"/>
</dbReference>
<organism evidence="4">
    <name type="scientific">Thermus tengchongensis</name>
    <dbReference type="NCBI Taxonomy" id="1214928"/>
    <lineage>
        <taxon>Bacteria</taxon>
        <taxon>Thermotogati</taxon>
        <taxon>Deinococcota</taxon>
        <taxon>Deinococci</taxon>
        <taxon>Thermales</taxon>
        <taxon>Thermaceae</taxon>
        <taxon>Thermus</taxon>
    </lineage>
</organism>
<evidence type="ECO:0000256" key="2">
    <source>
        <dbReference type="SAM" id="Phobius"/>
    </source>
</evidence>
<dbReference type="AlphaFoldDB" id="A0A7V4AMR3"/>
<feature type="transmembrane region" description="Helical" evidence="2">
    <location>
        <begin position="55"/>
        <end position="79"/>
    </location>
</feature>
<feature type="transmembrane region" description="Helical" evidence="2">
    <location>
        <begin position="411"/>
        <end position="435"/>
    </location>
</feature>